<reference evidence="4" key="2">
    <citation type="submission" date="2013-04" db="EMBL/GenBank/DDBJ databases">
        <title>Genomic mechanisms accounting for the adaptation to parasitism in nematode-trapping fungi.</title>
        <authorList>
            <person name="Ahren D.G."/>
        </authorList>
    </citation>
    <scope>NUCLEOTIDE SEQUENCE [LARGE SCALE GENOMIC DNA]</scope>
    <source>
        <strain evidence="4">CBS 200.50</strain>
    </source>
</reference>
<dbReference type="OMA" id="TPYGMPL"/>
<feature type="region of interest" description="Disordered" evidence="1">
    <location>
        <begin position="154"/>
        <end position="179"/>
    </location>
</feature>
<feature type="compositionally biased region" description="Polar residues" evidence="1">
    <location>
        <begin position="562"/>
        <end position="571"/>
    </location>
</feature>
<dbReference type="Proteomes" id="UP000015100">
    <property type="component" value="Unassembled WGS sequence"/>
</dbReference>
<evidence type="ECO:0000313" key="3">
    <source>
        <dbReference type="EMBL" id="EPS41887.1"/>
    </source>
</evidence>
<evidence type="ECO:0000256" key="2">
    <source>
        <dbReference type="SAM" id="Phobius"/>
    </source>
</evidence>
<keyword evidence="4" id="KW-1185">Reference proteome</keyword>
<reference evidence="3 4" key="1">
    <citation type="journal article" date="2013" name="PLoS Genet.">
        <title>Genomic mechanisms accounting for the adaptation to parasitism in nematode-trapping fungi.</title>
        <authorList>
            <person name="Meerupati T."/>
            <person name="Andersson K.M."/>
            <person name="Friman E."/>
            <person name="Kumar D."/>
            <person name="Tunlid A."/>
            <person name="Ahren D."/>
        </authorList>
    </citation>
    <scope>NUCLEOTIDE SEQUENCE [LARGE SCALE GENOMIC DNA]</scope>
    <source>
        <strain evidence="3 4">CBS 200.50</strain>
    </source>
</reference>
<dbReference type="AlphaFoldDB" id="S8C2N2"/>
<feature type="transmembrane region" description="Helical" evidence="2">
    <location>
        <begin position="321"/>
        <end position="343"/>
    </location>
</feature>
<feature type="compositionally biased region" description="Low complexity" evidence="1">
    <location>
        <begin position="460"/>
        <end position="473"/>
    </location>
</feature>
<dbReference type="STRING" id="1284197.S8C2N2"/>
<accession>S8C2N2</accession>
<dbReference type="EMBL" id="AQGS01000136">
    <property type="protein sequence ID" value="EPS41887.1"/>
    <property type="molecule type" value="Genomic_DNA"/>
</dbReference>
<proteinExistence type="predicted"/>
<gene>
    <name evidence="3" type="ORF">H072_4156</name>
</gene>
<feature type="region of interest" description="Disordered" evidence="1">
    <location>
        <begin position="518"/>
        <end position="577"/>
    </location>
</feature>
<comment type="caution">
    <text evidence="3">The sequence shown here is derived from an EMBL/GenBank/DDBJ whole genome shotgun (WGS) entry which is preliminary data.</text>
</comment>
<feature type="region of interest" description="Disordered" evidence="1">
    <location>
        <begin position="452"/>
        <end position="477"/>
    </location>
</feature>
<dbReference type="HOGENOM" id="CLU_468524_0_0_1"/>
<keyword evidence="2" id="KW-1133">Transmembrane helix</keyword>
<name>S8C2N2_DACHA</name>
<keyword evidence="2" id="KW-0812">Transmembrane</keyword>
<protein>
    <submittedName>
        <fullName evidence="3">Uncharacterized protein</fullName>
    </submittedName>
</protein>
<dbReference type="OrthoDB" id="5421784at2759"/>
<sequence length="577" mass="60200">MSERLRRYIPSFKRRRVDGDVHHRSRSNLWDGSDECAECTANGGSRQPEASQDMDVALARMRQLQAQKGRELLPQRYRRLRLARRQEPDSEDDPTIVREIIQEDPNGQGPPGVTVTVSIGLSLHVSTITSGGSTFVSTMSTSWFTFDASGNVSLPTSTASTTSESKSSSPSPTSNPASSLSSISSTSFLAIPAPTPIFTGQPMSLASISDIQSTTTSSITSASSFINSLAPNMTEYSLAKTGSTTYSAKTITDSTRSSKHSSQHPSTRISTASLVASTVFSADSEPTTPLDSPSSTIKSADSPKATESSGVGSINEKLPPILGGIFGGIAGLGLVLWALLFLLRKRRRSAQGISMFGSGAQGRNGHHRAISQDTAGGGSMGEMSQPRSSMMPGFLASGAAGLFGARSSAEATPAPPAEVGFVKIAGRKLPSMYGDDMVPTSLAVASARASVSEPGSRNVSGGTHATAGASGSTKSIIQDDEIMAVPVPFAPSRERSAMRTGSPGLVGRIAEDEPEITSLSHTAPPPAIHDPAEGSSRFPTPPPGAIRRMHSLIGTDGVGRSLASQDGSKTSRFTEDV</sequence>
<feature type="region of interest" description="Disordered" evidence="1">
    <location>
        <begin position="282"/>
        <end position="313"/>
    </location>
</feature>
<keyword evidence="2" id="KW-0472">Membrane</keyword>
<evidence type="ECO:0000256" key="1">
    <source>
        <dbReference type="SAM" id="MobiDB-lite"/>
    </source>
</evidence>
<feature type="compositionally biased region" description="Polar residues" evidence="1">
    <location>
        <begin position="282"/>
        <end position="312"/>
    </location>
</feature>
<evidence type="ECO:0000313" key="4">
    <source>
        <dbReference type="Proteomes" id="UP000015100"/>
    </source>
</evidence>
<organism evidence="3 4">
    <name type="scientific">Dactylellina haptotyla (strain CBS 200.50)</name>
    <name type="common">Nematode-trapping fungus</name>
    <name type="synonym">Monacrosporium haptotylum</name>
    <dbReference type="NCBI Taxonomy" id="1284197"/>
    <lineage>
        <taxon>Eukaryota</taxon>
        <taxon>Fungi</taxon>
        <taxon>Dikarya</taxon>
        <taxon>Ascomycota</taxon>
        <taxon>Pezizomycotina</taxon>
        <taxon>Orbiliomycetes</taxon>
        <taxon>Orbiliales</taxon>
        <taxon>Orbiliaceae</taxon>
        <taxon>Dactylellina</taxon>
    </lineage>
</organism>